<feature type="transmembrane region" description="Helical" evidence="1">
    <location>
        <begin position="153"/>
        <end position="173"/>
    </location>
</feature>
<dbReference type="InterPro" id="IPR036927">
    <property type="entry name" value="Cyt_c_oxase-like_su1_sf"/>
</dbReference>
<feature type="transmembrane region" description="Helical" evidence="1">
    <location>
        <begin position="289"/>
        <end position="309"/>
    </location>
</feature>
<dbReference type="AlphaFoldDB" id="A0A1U9K6T9"/>
<dbReference type="Proteomes" id="UP000188603">
    <property type="component" value="Chromosome"/>
</dbReference>
<feature type="transmembrane region" description="Helical" evidence="1">
    <location>
        <begin position="97"/>
        <end position="116"/>
    </location>
</feature>
<keyword evidence="1" id="KW-0472">Membrane</keyword>
<gene>
    <name evidence="2" type="ORF">B0W44_08215</name>
</gene>
<feature type="transmembrane region" description="Helical" evidence="1">
    <location>
        <begin position="25"/>
        <end position="48"/>
    </location>
</feature>
<feature type="transmembrane region" description="Helical" evidence="1">
    <location>
        <begin position="407"/>
        <end position="428"/>
    </location>
</feature>
<evidence type="ECO:0000313" key="3">
    <source>
        <dbReference type="Proteomes" id="UP000188603"/>
    </source>
</evidence>
<feature type="transmembrane region" description="Helical" evidence="1">
    <location>
        <begin position="225"/>
        <end position="242"/>
    </location>
</feature>
<sequence>MSEKKPSIATAVQQHLAQRFRITRVYMLTGLVFLGPAWISLIHASVAISQNEWHHPSFLAAIHLFVVGFALTVVYGAIVQIVPVVFQGRLYSIRLGYVQYMFTVLGACSFPVGFLAEKWNVVAAGGCLVLVSFVLLCWNLGQSIRTLKKRTEALGITATFLFLLITVILGIGMSLGASLGNRSAWSIHIIVGVTGWFTTLILALTPRLMSFFVSSHYKKLRHSKPEFLFLGGMLAVVAGTALKDEGMGVSVAVGLSVGGWIVYGWGYFQLLMNLYIHFRRRRRQDVEWILNWIVAGLYGGFPVLGIWAIASSRLGDRWTLAVMMVLIFGFLQWCIAAYMAKIMPFLRRAGRYPHGTAPETDRGSRKRPPAIRDMIPKTPTVTALLGYATGAIFLLTGVLIGQAAFTLAGAIVGTVAWILYVAAMVIMYQR</sequence>
<organism evidence="2 3">
    <name type="scientific">Novibacillus thermophilus</name>
    <dbReference type="NCBI Taxonomy" id="1471761"/>
    <lineage>
        <taxon>Bacteria</taxon>
        <taxon>Bacillati</taxon>
        <taxon>Bacillota</taxon>
        <taxon>Bacilli</taxon>
        <taxon>Bacillales</taxon>
        <taxon>Thermoactinomycetaceae</taxon>
        <taxon>Novibacillus</taxon>
    </lineage>
</organism>
<dbReference type="OrthoDB" id="5245199at2"/>
<keyword evidence="1" id="KW-0812">Transmembrane</keyword>
<feature type="transmembrane region" description="Helical" evidence="1">
    <location>
        <begin position="60"/>
        <end position="85"/>
    </location>
</feature>
<keyword evidence="3" id="KW-1185">Reference proteome</keyword>
<keyword evidence="1" id="KW-1133">Transmembrane helix</keyword>
<name>A0A1U9K6T9_9BACL</name>
<feature type="transmembrane region" description="Helical" evidence="1">
    <location>
        <begin position="321"/>
        <end position="340"/>
    </location>
</feature>
<dbReference type="KEGG" id="ntr:B0W44_08215"/>
<feature type="transmembrane region" description="Helical" evidence="1">
    <location>
        <begin position="381"/>
        <end position="401"/>
    </location>
</feature>
<reference evidence="2 3" key="1">
    <citation type="journal article" date="2015" name="Int. J. Syst. Evol. Microbiol.">
        <title>Novibacillus thermophilus gen. nov., sp. nov., a Gram-staining-negative and moderately thermophilic member of the family Thermoactinomycetaceae.</title>
        <authorList>
            <person name="Yang G."/>
            <person name="Chen J."/>
            <person name="Zhou S."/>
        </authorList>
    </citation>
    <scope>NUCLEOTIDE SEQUENCE [LARGE SCALE GENOMIC DNA]</scope>
    <source>
        <strain evidence="2 3">SG-1</strain>
    </source>
</reference>
<accession>A0A1U9K6T9</accession>
<feature type="transmembrane region" description="Helical" evidence="1">
    <location>
        <begin position="185"/>
        <end position="204"/>
    </location>
</feature>
<dbReference type="RefSeq" id="WP_077719639.1">
    <property type="nucleotide sequence ID" value="NZ_CP019699.1"/>
</dbReference>
<protein>
    <submittedName>
        <fullName evidence="2">Uncharacterized protein</fullName>
    </submittedName>
</protein>
<proteinExistence type="predicted"/>
<evidence type="ECO:0000256" key="1">
    <source>
        <dbReference type="SAM" id="Phobius"/>
    </source>
</evidence>
<feature type="transmembrane region" description="Helical" evidence="1">
    <location>
        <begin position="248"/>
        <end position="268"/>
    </location>
</feature>
<evidence type="ECO:0000313" key="2">
    <source>
        <dbReference type="EMBL" id="AQS55775.1"/>
    </source>
</evidence>
<feature type="transmembrane region" description="Helical" evidence="1">
    <location>
        <begin position="122"/>
        <end position="141"/>
    </location>
</feature>
<dbReference type="SUPFAM" id="SSF81442">
    <property type="entry name" value="Cytochrome c oxidase subunit I-like"/>
    <property type="match status" value="1"/>
</dbReference>
<dbReference type="STRING" id="1471761.B0W44_08215"/>
<dbReference type="EMBL" id="CP019699">
    <property type="protein sequence ID" value="AQS55775.1"/>
    <property type="molecule type" value="Genomic_DNA"/>
</dbReference>